<keyword evidence="2" id="KW-1185">Reference proteome</keyword>
<reference evidence="1 2" key="1">
    <citation type="submission" date="2018-07" db="EMBL/GenBank/DDBJ databases">
        <title>Draft genome sequence of Ancylomarina sp. M1P.</title>
        <authorList>
            <person name="Yadav S."/>
            <person name="Villanueva L."/>
            <person name="Damste J.S.S."/>
        </authorList>
    </citation>
    <scope>NUCLEOTIDE SEQUENCE [LARGE SCALE GENOMIC DNA]</scope>
    <source>
        <strain evidence="1 2">M1P</strain>
    </source>
</reference>
<dbReference type="EMBL" id="QQWG01000035">
    <property type="protein sequence ID" value="RRG18979.1"/>
    <property type="molecule type" value="Genomic_DNA"/>
</dbReference>
<evidence type="ECO:0000313" key="2">
    <source>
        <dbReference type="Proteomes" id="UP000285794"/>
    </source>
</evidence>
<protein>
    <submittedName>
        <fullName evidence="1">Uncharacterized protein</fullName>
    </submittedName>
</protein>
<dbReference type="Proteomes" id="UP000285794">
    <property type="component" value="Unassembled WGS sequence"/>
</dbReference>
<gene>
    <name evidence="1" type="ORF">DWB61_17400</name>
</gene>
<comment type="caution">
    <text evidence="1">The sequence shown here is derived from an EMBL/GenBank/DDBJ whole genome shotgun (WGS) entry which is preliminary data.</text>
</comment>
<proteinExistence type="predicted"/>
<evidence type="ECO:0000313" key="1">
    <source>
        <dbReference type="EMBL" id="RRG18979.1"/>
    </source>
</evidence>
<sequence>MGGDAQVESLVQLRNTSKPPRFGLIKNLNKFMRLAFVRFERIILRNHPRKLSKAVSEHTMKVTKKINI</sequence>
<dbReference type="AlphaFoldDB" id="A0A425XWG0"/>
<accession>A0A425XWG0</accession>
<organism evidence="1 2">
    <name type="scientific">Ancylomarina euxinus</name>
    <dbReference type="NCBI Taxonomy" id="2283627"/>
    <lineage>
        <taxon>Bacteria</taxon>
        <taxon>Pseudomonadati</taxon>
        <taxon>Bacteroidota</taxon>
        <taxon>Bacteroidia</taxon>
        <taxon>Marinilabiliales</taxon>
        <taxon>Marinifilaceae</taxon>
        <taxon>Ancylomarina</taxon>
    </lineage>
</organism>
<name>A0A425XWG0_9BACT</name>